<evidence type="ECO:0000256" key="2">
    <source>
        <dbReference type="SAM" id="SignalP"/>
    </source>
</evidence>
<comment type="caution">
    <text evidence="3">The sequence shown here is derived from an EMBL/GenBank/DDBJ whole genome shotgun (WGS) entry which is preliminary data.</text>
</comment>
<keyword evidence="2" id="KW-0732">Signal</keyword>
<feature type="signal peptide" evidence="2">
    <location>
        <begin position="1"/>
        <end position="28"/>
    </location>
</feature>
<feature type="chain" id="PRO_5035246812" description="Secreted protein" evidence="2">
    <location>
        <begin position="29"/>
        <end position="141"/>
    </location>
</feature>
<evidence type="ECO:0000313" key="4">
    <source>
        <dbReference type="Proteomes" id="UP000729402"/>
    </source>
</evidence>
<gene>
    <name evidence="3" type="ORF">GUJ93_ZPchr0005g15368</name>
</gene>
<dbReference type="EMBL" id="JAAALK010000284">
    <property type="protein sequence ID" value="KAG8068180.1"/>
    <property type="molecule type" value="Genomic_DNA"/>
</dbReference>
<evidence type="ECO:0000313" key="3">
    <source>
        <dbReference type="EMBL" id="KAG8068180.1"/>
    </source>
</evidence>
<protein>
    <recommendedName>
        <fullName evidence="5">Secreted protein</fullName>
    </recommendedName>
</protein>
<evidence type="ECO:0008006" key="5">
    <source>
        <dbReference type="Google" id="ProtNLM"/>
    </source>
</evidence>
<accession>A0A8J5S3L6</accession>
<dbReference type="AlphaFoldDB" id="A0A8J5S3L6"/>
<reference evidence="3" key="2">
    <citation type="submission" date="2021-02" db="EMBL/GenBank/DDBJ databases">
        <authorList>
            <person name="Kimball J.A."/>
            <person name="Haas M.W."/>
            <person name="Macchietto M."/>
            <person name="Kono T."/>
            <person name="Duquette J."/>
            <person name="Shao M."/>
        </authorList>
    </citation>
    <scope>NUCLEOTIDE SEQUENCE</scope>
    <source>
        <tissue evidence="3">Fresh leaf tissue</tissue>
    </source>
</reference>
<feature type="compositionally biased region" description="Low complexity" evidence="1">
    <location>
        <begin position="102"/>
        <end position="111"/>
    </location>
</feature>
<proteinExistence type="predicted"/>
<reference evidence="3" key="1">
    <citation type="journal article" date="2021" name="bioRxiv">
        <title>Whole Genome Assembly and Annotation of Northern Wild Rice, Zizania palustris L., Supports a Whole Genome Duplication in the Zizania Genus.</title>
        <authorList>
            <person name="Haas M."/>
            <person name="Kono T."/>
            <person name="Macchietto M."/>
            <person name="Millas R."/>
            <person name="McGilp L."/>
            <person name="Shao M."/>
            <person name="Duquette J."/>
            <person name="Hirsch C.N."/>
            <person name="Kimball J."/>
        </authorList>
    </citation>
    <scope>NUCLEOTIDE SEQUENCE</scope>
    <source>
        <tissue evidence="3">Fresh leaf tissue</tissue>
    </source>
</reference>
<feature type="region of interest" description="Disordered" evidence="1">
    <location>
        <begin position="81"/>
        <end position="111"/>
    </location>
</feature>
<name>A0A8J5S3L6_ZIZPA</name>
<evidence type="ECO:0000256" key="1">
    <source>
        <dbReference type="SAM" id="MobiDB-lite"/>
    </source>
</evidence>
<keyword evidence="4" id="KW-1185">Reference proteome</keyword>
<organism evidence="3 4">
    <name type="scientific">Zizania palustris</name>
    <name type="common">Northern wild rice</name>
    <dbReference type="NCBI Taxonomy" id="103762"/>
    <lineage>
        <taxon>Eukaryota</taxon>
        <taxon>Viridiplantae</taxon>
        <taxon>Streptophyta</taxon>
        <taxon>Embryophyta</taxon>
        <taxon>Tracheophyta</taxon>
        <taxon>Spermatophyta</taxon>
        <taxon>Magnoliopsida</taxon>
        <taxon>Liliopsida</taxon>
        <taxon>Poales</taxon>
        <taxon>Poaceae</taxon>
        <taxon>BOP clade</taxon>
        <taxon>Oryzoideae</taxon>
        <taxon>Oryzeae</taxon>
        <taxon>Zizaniinae</taxon>
        <taxon>Zizania</taxon>
    </lineage>
</organism>
<sequence length="141" mass="13886">MACMGACTSPPKDSTVLLLLLPLPAVTAAPAGVPGGKGEVGLGLGAAVLARGCVVSPCGLLRRVERAEPNTALLGGVADLRREPAPRPLPHPTEVLAGAGGSAAAATPSARPAGRNTGAIVLSDVLGAMERSSFLLVRPAV</sequence>
<dbReference type="Proteomes" id="UP000729402">
    <property type="component" value="Unassembled WGS sequence"/>
</dbReference>